<comment type="similarity">
    <text evidence="1">Belongs to the non-flavoprotein flavin reductase family.</text>
</comment>
<accession>A0AAW8J6Y1</accession>
<dbReference type="Gene3D" id="2.30.110.10">
    <property type="entry name" value="Electron Transport, Fmn-binding Protein, Chain A"/>
    <property type="match status" value="1"/>
</dbReference>
<protein>
    <submittedName>
        <fullName evidence="4">Flavin reductase family protein</fullName>
        <ecNumber evidence="4">1.-.-.-</ecNumber>
    </submittedName>
</protein>
<evidence type="ECO:0000256" key="2">
    <source>
        <dbReference type="ARBA" id="ARBA00023002"/>
    </source>
</evidence>
<reference evidence="4" key="1">
    <citation type="submission" date="2023-08" db="EMBL/GenBank/DDBJ databases">
        <title>Emergence of clinically-relevant ST2 carbapenem-resistant Acinetobacter baumannii strains in hospital sewages in Zhejiang, East of China.</title>
        <authorList>
            <person name="Kaichao C."/>
            <person name="Zhang R."/>
        </authorList>
    </citation>
    <scope>NUCLEOTIDE SEQUENCE</scope>
    <source>
        <strain evidence="4">M-RB-37</strain>
    </source>
</reference>
<dbReference type="InterPro" id="IPR050268">
    <property type="entry name" value="NADH-dep_flavin_reductase"/>
</dbReference>
<evidence type="ECO:0000313" key="5">
    <source>
        <dbReference type="Proteomes" id="UP001243844"/>
    </source>
</evidence>
<dbReference type="InterPro" id="IPR002563">
    <property type="entry name" value="Flavin_Rdtase-like_dom"/>
</dbReference>
<comment type="caution">
    <text evidence="4">The sequence shown here is derived from an EMBL/GenBank/DDBJ whole genome shotgun (WGS) entry which is preliminary data.</text>
</comment>
<keyword evidence="2 4" id="KW-0560">Oxidoreductase</keyword>
<sequence length="175" mass="19525">MLLPDTLWQEVNLAEAKSLRQAFGGFATGVAIVTCFDAQGQAVGLTINSFSSVSLQPALVLWSLVNQSPSRVHFEQAEYFAINILSAHQQDVCLQFARPSENKFQHGQWLIQGSKAPVLEDCVVQFICRKQQQLQAGDHQVFIAEIEHCRLSTQQPLLFCQGQFNAWPLTYSEAS</sequence>
<evidence type="ECO:0000313" key="4">
    <source>
        <dbReference type="EMBL" id="MDQ8934330.1"/>
    </source>
</evidence>
<gene>
    <name evidence="4" type="ORF">RFH47_01015</name>
</gene>
<evidence type="ECO:0000256" key="1">
    <source>
        <dbReference type="ARBA" id="ARBA00008898"/>
    </source>
</evidence>
<feature type="domain" description="Flavin reductase like" evidence="3">
    <location>
        <begin position="23"/>
        <end position="166"/>
    </location>
</feature>
<dbReference type="RefSeq" id="WP_308974720.1">
    <property type="nucleotide sequence ID" value="NZ_JAVIDL010000001.1"/>
</dbReference>
<name>A0AAW8J6Y1_9GAMM</name>
<proteinExistence type="inferred from homology"/>
<dbReference type="SMART" id="SM00903">
    <property type="entry name" value="Flavin_Reduct"/>
    <property type="match status" value="1"/>
</dbReference>
<dbReference type="PANTHER" id="PTHR30466">
    <property type="entry name" value="FLAVIN REDUCTASE"/>
    <property type="match status" value="1"/>
</dbReference>
<evidence type="ECO:0000259" key="3">
    <source>
        <dbReference type="SMART" id="SM00903"/>
    </source>
</evidence>
<dbReference type="EC" id="1.-.-.-" evidence="4"/>
<dbReference type="GO" id="GO:0042602">
    <property type="term" value="F:riboflavin reductase (NADPH) activity"/>
    <property type="evidence" value="ECO:0007669"/>
    <property type="project" value="TreeGrafter"/>
</dbReference>
<dbReference type="AlphaFoldDB" id="A0AAW8J6Y1"/>
<dbReference type="Pfam" id="PF01613">
    <property type="entry name" value="Flavin_Reduct"/>
    <property type="match status" value="1"/>
</dbReference>
<dbReference type="SUPFAM" id="SSF50475">
    <property type="entry name" value="FMN-binding split barrel"/>
    <property type="match status" value="1"/>
</dbReference>
<dbReference type="EMBL" id="JAVIDL010000001">
    <property type="protein sequence ID" value="MDQ8934330.1"/>
    <property type="molecule type" value="Genomic_DNA"/>
</dbReference>
<dbReference type="Proteomes" id="UP001243844">
    <property type="component" value="Unassembled WGS sequence"/>
</dbReference>
<dbReference type="PANTHER" id="PTHR30466:SF11">
    <property type="entry name" value="FLAVIN-DEPENDENT MONOOXYGENASE, REDUCTASE SUBUNIT HSAB"/>
    <property type="match status" value="1"/>
</dbReference>
<dbReference type="GO" id="GO:0010181">
    <property type="term" value="F:FMN binding"/>
    <property type="evidence" value="ECO:0007669"/>
    <property type="project" value="InterPro"/>
</dbReference>
<dbReference type="InterPro" id="IPR012349">
    <property type="entry name" value="Split_barrel_FMN-bd"/>
</dbReference>
<organism evidence="4 5">
    <name type="scientific">Acinetobacter rudis</name>
    <dbReference type="NCBI Taxonomy" id="632955"/>
    <lineage>
        <taxon>Bacteria</taxon>
        <taxon>Pseudomonadati</taxon>
        <taxon>Pseudomonadota</taxon>
        <taxon>Gammaproteobacteria</taxon>
        <taxon>Moraxellales</taxon>
        <taxon>Moraxellaceae</taxon>
        <taxon>Acinetobacter</taxon>
    </lineage>
</organism>